<keyword evidence="5 8" id="KW-0472">Membrane</keyword>
<sequence length="469" mass="50236">MSAWKSLLLSPVLVAAMALPGVASLASAQDDGATPSLGQLLESLRTDSDAAEARDRQRLAALMEDREALRDAVNEAEAEREAARERRDALEATQAEQREALEAVNERRRNEAGDLDGVFGVAQSAIGELRDDLGDGWLTVGTRTRLPARLDDDAIIDTQTLESLGRTFAALTAETGRGVRFEAPIADAEGNVERREAIRLGDFLAFSDGKLLTRDVGDDSREPTLRVVSHTPEAASQALRAFQQGDGDRVVFDPTRGNVLEALSQQPTLWERFQQGGAVGYVIVVLGIAGLLVALSQYVYLLLVSVRLRRQLRSPDALRDDNPLGRVLGRFAALGREHAPEALEARLDEALLAEKPRLERGQPLVKLMAAVAPLLGLLGTVTGMIGTFQSITVFGTGDPQLMAGGISQALVTTVLGLIAAVPLLFAHTALSSRSRELLGTLEGRASAVLAEHLETPDGHTGTQAHAHTR</sequence>
<dbReference type="GO" id="GO:0017038">
    <property type="term" value="P:protein import"/>
    <property type="evidence" value="ECO:0007669"/>
    <property type="project" value="TreeGrafter"/>
</dbReference>
<evidence type="ECO:0000256" key="9">
    <source>
        <dbReference type="SAM" id="SignalP"/>
    </source>
</evidence>
<dbReference type="KEGG" id="csa:Csal_1616"/>
<evidence type="ECO:0000256" key="4">
    <source>
        <dbReference type="ARBA" id="ARBA00022989"/>
    </source>
</evidence>
<dbReference type="PANTHER" id="PTHR30625:SF11">
    <property type="entry name" value="MOTA_TOLQ_EXBB PROTON CHANNEL DOMAIN-CONTAINING PROTEIN"/>
    <property type="match status" value="1"/>
</dbReference>
<feature type="chain" id="PRO_5004196065" evidence="9">
    <location>
        <begin position="29"/>
        <end position="469"/>
    </location>
</feature>
<keyword evidence="9" id="KW-0732">Signal</keyword>
<evidence type="ECO:0000256" key="7">
    <source>
        <dbReference type="SAM" id="MobiDB-lite"/>
    </source>
</evidence>
<evidence type="ECO:0000256" key="6">
    <source>
        <dbReference type="RuleBase" id="RU004057"/>
    </source>
</evidence>
<feature type="transmembrane region" description="Helical" evidence="8">
    <location>
        <begin position="405"/>
        <end position="425"/>
    </location>
</feature>
<dbReference type="InterPro" id="IPR002898">
    <property type="entry name" value="MotA_ExbB_proton_chnl"/>
</dbReference>
<feature type="domain" description="MotA/TolQ/ExbB proton channel" evidence="10">
    <location>
        <begin position="335"/>
        <end position="441"/>
    </location>
</feature>
<keyword evidence="12" id="KW-1185">Reference proteome</keyword>
<feature type="region of interest" description="Disordered" evidence="7">
    <location>
        <begin position="72"/>
        <end position="94"/>
    </location>
</feature>
<dbReference type="GeneID" id="95334347"/>
<dbReference type="eggNOG" id="COG0811">
    <property type="taxonomic scope" value="Bacteria"/>
</dbReference>
<dbReference type="PANTHER" id="PTHR30625">
    <property type="entry name" value="PROTEIN TOLQ"/>
    <property type="match status" value="1"/>
</dbReference>
<gene>
    <name evidence="11" type="ordered locus">Csal_1616</name>
</gene>
<dbReference type="EMBL" id="CP000285">
    <property type="protein sequence ID" value="ABE58969.1"/>
    <property type="molecule type" value="Genomic_DNA"/>
</dbReference>
<keyword evidence="2" id="KW-1003">Cell membrane</keyword>
<dbReference type="InterPro" id="IPR050790">
    <property type="entry name" value="ExbB/TolQ_transport"/>
</dbReference>
<dbReference type="AlphaFoldDB" id="Q1QX39"/>
<feature type="transmembrane region" description="Helical" evidence="8">
    <location>
        <begin position="278"/>
        <end position="303"/>
    </location>
</feature>
<evidence type="ECO:0000313" key="12">
    <source>
        <dbReference type="Proteomes" id="UP000000239"/>
    </source>
</evidence>
<evidence type="ECO:0000256" key="8">
    <source>
        <dbReference type="SAM" id="Phobius"/>
    </source>
</evidence>
<comment type="subcellular location">
    <subcellularLocation>
        <location evidence="1">Cell membrane</location>
        <topology evidence="1">Multi-pass membrane protein</topology>
    </subcellularLocation>
    <subcellularLocation>
        <location evidence="6">Membrane</location>
        <topology evidence="6">Multi-pass membrane protein</topology>
    </subcellularLocation>
</comment>
<evidence type="ECO:0000256" key="5">
    <source>
        <dbReference type="ARBA" id="ARBA00023136"/>
    </source>
</evidence>
<keyword evidence="4 8" id="KW-1133">Transmembrane helix</keyword>
<name>Q1QX39_CHRI1</name>
<dbReference type="Pfam" id="PF01618">
    <property type="entry name" value="MotA_ExbB"/>
    <property type="match status" value="1"/>
</dbReference>
<reference evidence="11 12" key="1">
    <citation type="journal article" date="2011" name="Stand. Genomic Sci.">
        <title>Complete genome sequence of the halophilic and highly halotolerant Chromohalobacter salexigens type strain (1H11(T)).</title>
        <authorList>
            <person name="Copeland A."/>
            <person name="O'Connor K."/>
            <person name="Lucas S."/>
            <person name="Lapidus A."/>
            <person name="Berry K.W."/>
            <person name="Detter J.C."/>
            <person name="Del Rio T.G."/>
            <person name="Hammon N."/>
            <person name="Dalin E."/>
            <person name="Tice H."/>
            <person name="Pitluck S."/>
            <person name="Bruce D."/>
            <person name="Goodwin L."/>
            <person name="Han C."/>
            <person name="Tapia R."/>
            <person name="Saunders E."/>
            <person name="Schmutz J."/>
            <person name="Brettin T."/>
            <person name="Larimer F."/>
            <person name="Land M."/>
            <person name="Hauser L."/>
            <person name="Vargas C."/>
            <person name="Nieto J.J."/>
            <person name="Kyrpides N.C."/>
            <person name="Ivanova N."/>
            <person name="Goker M."/>
            <person name="Klenk H.P."/>
            <person name="Csonka L.N."/>
            <person name="Woyke T."/>
        </authorList>
    </citation>
    <scope>NUCLEOTIDE SEQUENCE [LARGE SCALE GENOMIC DNA]</scope>
    <source>
        <strain evidence="12">ATCC BAA-138 / DSM 3043 / CIP 106854 / NCIMB 13768 / 1H11</strain>
    </source>
</reference>
<keyword evidence="6" id="KW-0813">Transport</keyword>
<dbReference type="STRING" id="290398.Csal_1616"/>
<evidence type="ECO:0000313" key="11">
    <source>
        <dbReference type="EMBL" id="ABE58969.1"/>
    </source>
</evidence>
<dbReference type="RefSeq" id="WP_011506915.1">
    <property type="nucleotide sequence ID" value="NC_007963.1"/>
</dbReference>
<evidence type="ECO:0000256" key="1">
    <source>
        <dbReference type="ARBA" id="ARBA00004651"/>
    </source>
</evidence>
<organism evidence="11 12">
    <name type="scientific">Chromohalobacter israelensis (strain ATCC BAA-138 / DSM 3043 / CIP 106854 / NCIMB 13768 / 1H11)</name>
    <name type="common">Chromohalobacter salexigens</name>
    <dbReference type="NCBI Taxonomy" id="290398"/>
    <lineage>
        <taxon>Bacteria</taxon>
        <taxon>Pseudomonadati</taxon>
        <taxon>Pseudomonadota</taxon>
        <taxon>Gammaproteobacteria</taxon>
        <taxon>Oceanospirillales</taxon>
        <taxon>Halomonadaceae</taxon>
        <taxon>Chromohalobacter</taxon>
    </lineage>
</organism>
<keyword evidence="3 8" id="KW-0812">Transmembrane</keyword>
<accession>Q1QX39</accession>
<keyword evidence="6" id="KW-0653">Protein transport</keyword>
<dbReference type="HOGENOM" id="CLU_047225_1_0_6"/>
<evidence type="ECO:0000259" key="10">
    <source>
        <dbReference type="Pfam" id="PF01618"/>
    </source>
</evidence>
<dbReference type="GO" id="GO:0005886">
    <property type="term" value="C:plasma membrane"/>
    <property type="evidence" value="ECO:0007669"/>
    <property type="project" value="UniProtKB-SubCell"/>
</dbReference>
<proteinExistence type="inferred from homology"/>
<dbReference type="PIRSF" id="PIRSF037714">
    <property type="entry name" value="TolR"/>
    <property type="match status" value="1"/>
</dbReference>
<comment type="similarity">
    <text evidence="6">Belongs to the exbB/tolQ family.</text>
</comment>
<feature type="transmembrane region" description="Helical" evidence="8">
    <location>
        <begin position="364"/>
        <end position="385"/>
    </location>
</feature>
<feature type="signal peptide" evidence="9">
    <location>
        <begin position="1"/>
        <end position="28"/>
    </location>
</feature>
<evidence type="ECO:0000256" key="2">
    <source>
        <dbReference type="ARBA" id="ARBA00022475"/>
    </source>
</evidence>
<evidence type="ECO:0000256" key="3">
    <source>
        <dbReference type="ARBA" id="ARBA00022692"/>
    </source>
</evidence>
<protein>
    <submittedName>
        <fullName evidence="11">Outer membrane transport energization protein ExbB</fullName>
    </submittedName>
</protein>
<dbReference type="InterPro" id="IPR017270">
    <property type="entry name" value="MotA/TolQ/ExbB-rel"/>
</dbReference>
<dbReference type="Proteomes" id="UP000000239">
    <property type="component" value="Chromosome"/>
</dbReference>